<dbReference type="GO" id="GO:0004315">
    <property type="term" value="F:3-oxoacyl-[acyl-carrier-protein] synthase activity"/>
    <property type="evidence" value="ECO:0007669"/>
    <property type="project" value="InterPro"/>
</dbReference>
<accession>A0A1E7LD76</accession>
<keyword evidence="7" id="KW-0012">Acyltransferase</keyword>
<dbReference type="PROSITE" id="PS52004">
    <property type="entry name" value="KS3_2"/>
    <property type="match status" value="1"/>
</dbReference>
<dbReference type="Gene3D" id="3.30.70.3290">
    <property type="match status" value="1"/>
</dbReference>
<dbReference type="GO" id="GO:0033068">
    <property type="term" value="P:macrolide biosynthetic process"/>
    <property type="evidence" value="ECO:0007669"/>
    <property type="project" value="UniProtKB-ARBA"/>
</dbReference>
<dbReference type="InterPro" id="IPR020841">
    <property type="entry name" value="PKS_Beta-ketoAc_synthase_dom"/>
</dbReference>
<dbReference type="InterPro" id="IPR018201">
    <property type="entry name" value="Ketoacyl_synth_AS"/>
</dbReference>
<dbReference type="SMART" id="SM00827">
    <property type="entry name" value="PKS_AT"/>
    <property type="match status" value="1"/>
</dbReference>
<proteinExistence type="predicted"/>
<keyword evidence="6" id="KW-0511">Multifunctional enzyme</keyword>
<dbReference type="PROSITE" id="PS00012">
    <property type="entry name" value="PHOSPHOPANTETHEINE"/>
    <property type="match status" value="1"/>
</dbReference>
<evidence type="ECO:0000256" key="2">
    <source>
        <dbReference type="ARBA" id="ARBA00022450"/>
    </source>
</evidence>
<name>A0A1E7LD76_9ACTN</name>
<dbReference type="InterPro" id="IPR049551">
    <property type="entry name" value="PKS_DH_C"/>
</dbReference>
<dbReference type="InterPro" id="IPR057326">
    <property type="entry name" value="KR_dom"/>
</dbReference>
<dbReference type="SMART" id="SM01294">
    <property type="entry name" value="PKS_PP_betabranch"/>
    <property type="match status" value="1"/>
</dbReference>
<dbReference type="Pfam" id="PF21089">
    <property type="entry name" value="PKS_DH_N"/>
    <property type="match status" value="1"/>
</dbReference>
<dbReference type="InterPro" id="IPR016039">
    <property type="entry name" value="Thiolase-like"/>
</dbReference>
<dbReference type="Gene3D" id="3.10.129.110">
    <property type="entry name" value="Polyketide synthase dehydratase"/>
    <property type="match status" value="2"/>
</dbReference>
<feature type="domain" description="PKS/mFAS DH" evidence="11">
    <location>
        <begin position="195"/>
        <end position="468"/>
    </location>
</feature>
<dbReference type="Pfam" id="PF22953">
    <property type="entry name" value="SpnB_Rossmann"/>
    <property type="match status" value="1"/>
</dbReference>
<evidence type="ECO:0000256" key="6">
    <source>
        <dbReference type="ARBA" id="ARBA00023268"/>
    </source>
</evidence>
<dbReference type="Pfam" id="PF00698">
    <property type="entry name" value="Acyl_transf_1"/>
    <property type="match status" value="2"/>
</dbReference>
<dbReference type="Pfam" id="PF16197">
    <property type="entry name" value="KAsynt_C_assoc"/>
    <property type="match status" value="1"/>
</dbReference>
<dbReference type="InterPro" id="IPR014031">
    <property type="entry name" value="Ketoacyl_synth_C"/>
</dbReference>
<dbReference type="PROSITE" id="PS50075">
    <property type="entry name" value="CARRIER"/>
    <property type="match status" value="1"/>
</dbReference>
<evidence type="ECO:0000313" key="12">
    <source>
        <dbReference type="EMBL" id="OEV13923.1"/>
    </source>
</evidence>
<dbReference type="InterPro" id="IPR055123">
    <property type="entry name" value="SpnB-like_Rossmann"/>
</dbReference>
<dbReference type="InterPro" id="IPR016036">
    <property type="entry name" value="Malonyl_transacylase_ACP-bd"/>
</dbReference>
<evidence type="ECO:0000256" key="4">
    <source>
        <dbReference type="ARBA" id="ARBA00022679"/>
    </source>
</evidence>
<dbReference type="SMART" id="SM00822">
    <property type="entry name" value="PKS_KR"/>
    <property type="match status" value="1"/>
</dbReference>
<dbReference type="PANTHER" id="PTHR43775">
    <property type="entry name" value="FATTY ACID SYNTHASE"/>
    <property type="match status" value="1"/>
</dbReference>
<dbReference type="InterPro" id="IPR006162">
    <property type="entry name" value="Ppantetheine_attach_site"/>
</dbReference>
<dbReference type="GO" id="GO:0004312">
    <property type="term" value="F:fatty acid synthase activity"/>
    <property type="evidence" value="ECO:0007669"/>
    <property type="project" value="TreeGrafter"/>
</dbReference>
<dbReference type="SUPFAM" id="SSF51735">
    <property type="entry name" value="NAD(P)-binding Rossmann-fold domains"/>
    <property type="match status" value="2"/>
</dbReference>
<dbReference type="InterPro" id="IPR049900">
    <property type="entry name" value="PKS_mFAS_DH"/>
</dbReference>
<dbReference type="SUPFAM" id="SSF47336">
    <property type="entry name" value="ACP-like"/>
    <property type="match status" value="1"/>
</dbReference>
<dbReference type="PANTHER" id="PTHR43775:SF51">
    <property type="entry name" value="INACTIVE PHENOLPHTHIOCEROL SYNTHESIS POLYKETIDE SYNTHASE TYPE I PKS1-RELATED"/>
    <property type="match status" value="1"/>
</dbReference>
<dbReference type="PROSITE" id="PS52019">
    <property type="entry name" value="PKS_MFAS_DH"/>
    <property type="match status" value="1"/>
</dbReference>
<evidence type="ECO:0000259" key="11">
    <source>
        <dbReference type="PROSITE" id="PS52019"/>
    </source>
</evidence>
<feature type="active site" description="Proton acceptor; for dehydratase activity" evidence="8">
    <location>
        <position position="227"/>
    </location>
</feature>
<evidence type="ECO:0000256" key="7">
    <source>
        <dbReference type="ARBA" id="ARBA00023315"/>
    </source>
</evidence>
<keyword evidence="3" id="KW-0597">Phosphoprotein</keyword>
<feature type="region of interest" description="C-terminal hotdog fold" evidence="8">
    <location>
        <begin position="331"/>
        <end position="468"/>
    </location>
</feature>
<dbReference type="InterPro" id="IPR014030">
    <property type="entry name" value="Ketoacyl_synth_N"/>
</dbReference>
<keyword evidence="13" id="KW-1185">Reference proteome</keyword>
<dbReference type="SUPFAM" id="SSF53901">
    <property type="entry name" value="Thiolase-like"/>
    <property type="match status" value="1"/>
</dbReference>
<gene>
    <name evidence="12" type="ORF">AN218_01300</name>
</gene>
<dbReference type="InterPro" id="IPR014043">
    <property type="entry name" value="Acyl_transferase_dom"/>
</dbReference>
<evidence type="ECO:0000256" key="3">
    <source>
        <dbReference type="ARBA" id="ARBA00022553"/>
    </source>
</evidence>
<feature type="non-terminal residue" evidence="12">
    <location>
        <position position="1940"/>
    </location>
</feature>
<dbReference type="Pfam" id="PF08659">
    <property type="entry name" value="KR"/>
    <property type="match status" value="1"/>
</dbReference>
<evidence type="ECO:0000256" key="8">
    <source>
        <dbReference type="PROSITE-ProRule" id="PRU01363"/>
    </source>
</evidence>
<evidence type="ECO:0000256" key="5">
    <source>
        <dbReference type="ARBA" id="ARBA00023194"/>
    </source>
</evidence>
<dbReference type="InterPro" id="IPR020806">
    <property type="entry name" value="PKS_PP-bd"/>
</dbReference>
<dbReference type="Pfam" id="PF02801">
    <property type="entry name" value="Ketoacyl-synt_C"/>
    <property type="match status" value="1"/>
</dbReference>
<dbReference type="Pfam" id="PF00109">
    <property type="entry name" value="ketoacyl-synt"/>
    <property type="match status" value="1"/>
</dbReference>
<dbReference type="SMART" id="SM00826">
    <property type="entry name" value="PKS_DH"/>
    <property type="match status" value="1"/>
</dbReference>
<comment type="caution">
    <text evidence="12">The sequence shown here is derived from an EMBL/GenBank/DDBJ whole genome shotgun (WGS) entry which is preliminary data.</text>
</comment>
<dbReference type="PROSITE" id="PS00606">
    <property type="entry name" value="KS3_1"/>
    <property type="match status" value="1"/>
</dbReference>
<dbReference type="SUPFAM" id="SSF55048">
    <property type="entry name" value="Probable ACP-binding domain of malonyl-CoA ACP transacylase"/>
    <property type="match status" value="1"/>
</dbReference>
<dbReference type="InterPro" id="IPR036291">
    <property type="entry name" value="NAD(P)-bd_dom_sf"/>
</dbReference>
<keyword evidence="4" id="KW-0808">Transferase</keyword>
<dbReference type="GO" id="GO:0006633">
    <property type="term" value="P:fatty acid biosynthetic process"/>
    <property type="evidence" value="ECO:0007669"/>
    <property type="project" value="InterPro"/>
</dbReference>
<dbReference type="Pfam" id="PF00550">
    <property type="entry name" value="PP-binding"/>
    <property type="match status" value="1"/>
</dbReference>
<dbReference type="SMART" id="SM00825">
    <property type="entry name" value="PKS_KS"/>
    <property type="match status" value="1"/>
</dbReference>
<dbReference type="FunFam" id="3.40.47.10:FF:000019">
    <property type="entry name" value="Polyketide synthase type I"/>
    <property type="match status" value="1"/>
</dbReference>
<dbReference type="SMART" id="SM00823">
    <property type="entry name" value="PKS_PP"/>
    <property type="match status" value="1"/>
</dbReference>
<dbReference type="InterPro" id="IPR032821">
    <property type="entry name" value="PKS_assoc"/>
</dbReference>
<dbReference type="InterPro" id="IPR050091">
    <property type="entry name" value="PKS_NRPS_Biosynth_Enz"/>
</dbReference>
<evidence type="ECO:0000256" key="1">
    <source>
        <dbReference type="ARBA" id="ARBA00004792"/>
    </source>
</evidence>
<dbReference type="InterPro" id="IPR049552">
    <property type="entry name" value="PKS_DH_N"/>
</dbReference>
<evidence type="ECO:0000259" key="9">
    <source>
        <dbReference type="PROSITE" id="PS50075"/>
    </source>
</evidence>
<keyword evidence="2" id="KW-0596">Phosphopantetheine</keyword>
<dbReference type="Gene3D" id="1.10.1200.10">
    <property type="entry name" value="ACP-like"/>
    <property type="match status" value="1"/>
</dbReference>
<dbReference type="Gene3D" id="3.40.50.720">
    <property type="entry name" value="NAD(P)-binding Rossmann-like Domain"/>
    <property type="match status" value="1"/>
</dbReference>
<dbReference type="SUPFAM" id="SSF52151">
    <property type="entry name" value="FabD/lysophospholipase-like"/>
    <property type="match status" value="2"/>
</dbReference>
<dbReference type="Proteomes" id="UP000176005">
    <property type="component" value="Unassembled WGS sequence"/>
</dbReference>
<feature type="non-terminal residue" evidence="12">
    <location>
        <position position="1"/>
    </location>
</feature>
<evidence type="ECO:0000259" key="10">
    <source>
        <dbReference type="PROSITE" id="PS52004"/>
    </source>
</evidence>
<dbReference type="InterPro" id="IPR001227">
    <property type="entry name" value="Ac_transferase_dom_sf"/>
</dbReference>
<dbReference type="Pfam" id="PF14765">
    <property type="entry name" value="PS-DH"/>
    <property type="match status" value="1"/>
</dbReference>
<protein>
    <submittedName>
        <fullName evidence="12">Uncharacterized protein</fullName>
    </submittedName>
</protein>
<dbReference type="EMBL" id="LJGW01000032">
    <property type="protein sequence ID" value="OEV13923.1"/>
    <property type="molecule type" value="Genomic_DNA"/>
</dbReference>
<organism evidence="12 13">
    <name type="scientific">Streptomyces nanshensis</name>
    <dbReference type="NCBI Taxonomy" id="518642"/>
    <lineage>
        <taxon>Bacteria</taxon>
        <taxon>Bacillati</taxon>
        <taxon>Actinomycetota</taxon>
        <taxon>Actinomycetes</taxon>
        <taxon>Kitasatosporales</taxon>
        <taxon>Streptomycetaceae</taxon>
        <taxon>Streptomyces</taxon>
    </lineage>
</organism>
<dbReference type="InterPro" id="IPR036736">
    <property type="entry name" value="ACP-like_sf"/>
</dbReference>
<reference evidence="12 13" key="1">
    <citation type="journal article" date="2016" name="Front. Microbiol.">
        <title>Comparative Genomics Analysis of Streptomyces Species Reveals Their Adaptation to the Marine Environment and Their Diversity at the Genomic Level.</title>
        <authorList>
            <person name="Tian X."/>
            <person name="Zhang Z."/>
            <person name="Yang T."/>
            <person name="Chen M."/>
            <person name="Li J."/>
            <person name="Chen F."/>
            <person name="Yang J."/>
            <person name="Li W."/>
            <person name="Zhang B."/>
            <person name="Zhang Z."/>
            <person name="Wu J."/>
            <person name="Zhang C."/>
            <person name="Long L."/>
            <person name="Xiao J."/>
        </authorList>
    </citation>
    <scope>NUCLEOTIDE SEQUENCE [LARGE SCALE GENOMIC DNA]</scope>
    <source>
        <strain evidence="12 13">SCSIO 10429</strain>
    </source>
</reference>
<keyword evidence="5" id="KW-0045">Antibiotic biosynthesis</keyword>
<dbReference type="InterPro" id="IPR009081">
    <property type="entry name" value="PP-bd_ACP"/>
</dbReference>
<dbReference type="FunFam" id="1.10.1200.10:FF:000007">
    <property type="entry name" value="Probable polyketide synthase pks17"/>
    <property type="match status" value="1"/>
</dbReference>
<dbReference type="InterPro" id="IPR016035">
    <property type="entry name" value="Acyl_Trfase/lysoPLipase"/>
</dbReference>
<evidence type="ECO:0000313" key="13">
    <source>
        <dbReference type="Proteomes" id="UP000176005"/>
    </source>
</evidence>
<dbReference type="Gene3D" id="3.40.366.10">
    <property type="entry name" value="Malonyl-Coenzyme A Acyl Carrier Protein, domain 2"/>
    <property type="match status" value="2"/>
</dbReference>
<dbReference type="InterPro" id="IPR013968">
    <property type="entry name" value="PKS_KR"/>
</dbReference>
<feature type="domain" description="Carrier" evidence="9">
    <location>
        <begin position="943"/>
        <end position="1018"/>
    </location>
</feature>
<dbReference type="Gene3D" id="3.40.47.10">
    <property type="match status" value="1"/>
</dbReference>
<feature type="active site" description="Proton donor; for dehydratase activity" evidence="8">
    <location>
        <position position="391"/>
    </location>
</feature>
<dbReference type="CDD" id="cd08956">
    <property type="entry name" value="KR_3_FAS_SDR_x"/>
    <property type="match status" value="1"/>
</dbReference>
<sequence>EVADIAAHFEAAGHRTRRLRVSHAFHSPLMEPMLEDFRTAIRDLTFEAPGIPVVSNLTGRVADVAEIASPEYWVRHVREAVRFGDSIEWLAGQDVSVFVELGPDGVLSAMAAAVAPDATSVPFLRKDRDEESAVLTAAARLLVDGCGVDFARVFDGTGARRIDLPTYAFQHQRFWPTATTRTGDASGLGLRAAEHSLLGAAVEVAGSDSVLFTSRLSLSSHPWLADHGVRGQVLFPGTGFVELAVRAGDEVGCDRIDELTLAAPLVVPEQGAVQLQVSVGAADDDGRRTVSVHARPDGIDDAPWVEHAEGVLSSGEVTAGFDASVWPPKGAVPMDVEGCYERFPELGFDYGPVFAGLTAAWQGDDGEVFAEAALPEGTSVDGFGLHPALLDAGLHAAGLAGAAVVGREGLPFSWQGVSLHATGARSIRVRLARAAEDAMSVAVTDTEGAPVVTVESLLMRPVPAAEQLDTAQGPSEALYVLDWAPVSASGISTAVSTPVVVGPDALGIADHIGAGETYPDLASVSADEDTRAPAIVLAPVTGDPGSGAAGSAHVLSVHVLGLVQEWLSEERFAGSRLVFVTRGAVSGVDPAAAAVWGLVRSAQSEHPGRFGLLDVDGAEASLAVVPSALAVDEPQLAVRAGEVCVPRLGRATSAEGVGVSWAGVEGSVLVTGGTGGLGALVARHLVSEHGVRDLLLVSRRGRDAEGADELVAELTELGAQAGVAACDVADREALSDLLAQRSIGAVVHAAGVLDDGVVESLTPERVDAVFRPKVDAAWNLHELTRDRDLSAFVLFASAAGVFGTPGQGNYAAANAFLDALALHRRELGLSAASLAWGAWAEGTGMTGDLTETDRRRIARTGVAPLTATQGLALFDAALSGDDAAVLPLRLDLSAARAQSETPPLLKGLIRTPARARRAAVSTTGAQSGLAERLAGLGHFERTEKITDVVRGEVAAVLGHANPESVDVTRPFQGLGFDSLTAVELRNRLTAATGLRLPATLVFDYPTVTVLAEHVRDELFGVDGDSVLPALASPGTLPALADDPVVIVGTACRYPGGIASPEDLWRLVLEGGDAISGFPTNRDWDLENLHHQDPDEPGKTHVLRGGFLHDADQFDPGFFGMSPREALATDVQQRLLLETSWHAFERTGIDPMTLRGSRTGVFAGVMSNDYSTLISDETFEGYQGTGTAQSVLSGRVAYALGLEGPAVTVDTACSSSLVSMHLAAQALRSGECDLALAGGVTVMSTPGSFVAFSRQRGLAADGRCKSFSDSADGVGWSEGVGLVVLERLSDARRRGHNILAVLRGSAVNQDGASNGLTAPNGPSQQRVIRQALASAGLSVGDVDVVEAHGTGTSLGDPIEAQALLATYGQERERPLLLGSVKSNLGHTQAAAGVAGVIKMVEALRHGELPRTLHVDAPSSHVDWDAGAVELLAEQTPWPESERVRRAAVSSFGVSGTNAHLILEQPEETGEAETSSASGVEADEVADAALRGPVPVLVSAKSATALDEQVDEFRACAQELHPADVGFSSVTTRSVFEHRAVLLASDEGIVEAARGVASADPGGLAVVFSGQGSQRLGMGRELYERFPVFAEAFDAVLAHLDPQVREVMWGEDEGLLNRTGWAQPALFAIEVALFRLASSWGIEPDYLAGHSIGEIAAAHVAGVFSLEDACRLVSARAALMDALPEGGAMVAVEAAEAEVVPLLTEGVSLAAVNGPSSVVVAGVESEVADIAAHFEAAGHRTRRLRVSHAFHSPLMEPMLEDFRTAVQDLTFEAPSIPVAAWGDVSTPEYWVEHLRETVRFGDSVEWLAQQDVSAFVELGPDSVLSAMAAAITPDATTVPLLRRDRGEEVAALTAAAQLHVAGHEVAWSRLFDGTGARRVDLPTYAFQHQRFWPTATTRTGGASGLGLRAAEHPLLGAAVHVAGSDTVLFTSRLSLSSHPWLA</sequence>
<feature type="domain" description="Ketosynthase family 3 (KS3)" evidence="10">
    <location>
        <begin position="1041"/>
        <end position="1463"/>
    </location>
</feature>
<feature type="region of interest" description="N-terminal hotdog fold" evidence="8">
    <location>
        <begin position="195"/>
        <end position="319"/>
    </location>
</feature>
<dbReference type="GO" id="GO:0031177">
    <property type="term" value="F:phosphopantetheine binding"/>
    <property type="evidence" value="ECO:0007669"/>
    <property type="project" value="InterPro"/>
</dbReference>
<comment type="pathway">
    <text evidence="1">Antibiotic biosynthesis.</text>
</comment>
<dbReference type="RefSeq" id="WP_141747392.1">
    <property type="nucleotide sequence ID" value="NZ_LJGW01000032.1"/>
</dbReference>
<dbReference type="InterPro" id="IPR042104">
    <property type="entry name" value="PKS_dehydratase_sf"/>
</dbReference>
<dbReference type="CDD" id="cd00833">
    <property type="entry name" value="PKS"/>
    <property type="match status" value="1"/>
</dbReference>
<dbReference type="InterPro" id="IPR020807">
    <property type="entry name" value="PKS_DH"/>
</dbReference>